<dbReference type="PANTHER" id="PTHR30287:SF2">
    <property type="entry name" value="BLL1001 PROTEIN"/>
    <property type="match status" value="1"/>
</dbReference>
<comment type="similarity">
    <text evidence="6">Belongs to the ABC-4 integral membrane protein family.</text>
</comment>
<feature type="transmembrane region" description="Helical" evidence="7">
    <location>
        <begin position="492"/>
        <end position="511"/>
    </location>
</feature>
<feature type="transmembrane region" description="Helical" evidence="7">
    <location>
        <begin position="829"/>
        <end position="849"/>
    </location>
</feature>
<evidence type="ECO:0000259" key="9">
    <source>
        <dbReference type="Pfam" id="PF12704"/>
    </source>
</evidence>
<dbReference type="OrthoDB" id="9780560at2"/>
<evidence type="ECO:0000259" key="8">
    <source>
        <dbReference type="Pfam" id="PF02687"/>
    </source>
</evidence>
<evidence type="ECO:0000313" key="10">
    <source>
        <dbReference type="EMBL" id="KII00070.1"/>
    </source>
</evidence>
<accession>A0A0C2FLA2</accession>
<dbReference type="Proteomes" id="UP000031675">
    <property type="component" value="Unassembled WGS sequence"/>
</dbReference>
<dbReference type="RefSeq" id="WP_040270759.1">
    <property type="nucleotide sequence ID" value="NZ_JROO01000006.1"/>
</dbReference>
<proteinExistence type="inferred from homology"/>
<feature type="transmembrane region" description="Helical" evidence="7">
    <location>
        <begin position="298"/>
        <end position="331"/>
    </location>
</feature>
<feature type="transmembrane region" description="Helical" evidence="7">
    <location>
        <begin position="16"/>
        <end position="36"/>
    </location>
</feature>
<keyword evidence="2" id="KW-1003">Cell membrane</keyword>
<keyword evidence="5 7" id="KW-0472">Membrane</keyword>
<feature type="transmembrane region" description="Helical" evidence="7">
    <location>
        <begin position="788"/>
        <end position="817"/>
    </location>
</feature>
<dbReference type="Pfam" id="PF02687">
    <property type="entry name" value="FtsX"/>
    <property type="match status" value="2"/>
</dbReference>
<comment type="subcellular location">
    <subcellularLocation>
        <location evidence="1">Cell membrane</location>
        <topology evidence="1">Multi-pass membrane protein</topology>
    </subcellularLocation>
</comment>
<evidence type="ECO:0000256" key="6">
    <source>
        <dbReference type="ARBA" id="ARBA00038076"/>
    </source>
</evidence>
<evidence type="ECO:0000313" key="11">
    <source>
        <dbReference type="Proteomes" id="UP000031675"/>
    </source>
</evidence>
<dbReference type="AlphaFoldDB" id="A0A0C2FLA2"/>
<feature type="domain" description="ABC3 transporter permease C-terminal" evidence="8">
    <location>
        <begin position="257"/>
        <end position="384"/>
    </location>
</feature>
<dbReference type="InterPro" id="IPR038766">
    <property type="entry name" value="Membrane_comp_ABC_pdt"/>
</dbReference>
<evidence type="ECO:0008006" key="12">
    <source>
        <dbReference type="Google" id="ProtNLM"/>
    </source>
</evidence>
<feature type="domain" description="MacB-like periplasmic core" evidence="9">
    <location>
        <begin position="17"/>
        <end position="222"/>
    </location>
</feature>
<name>A0A0C2FLA2_9ACTN</name>
<evidence type="ECO:0000256" key="4">
    <source>
        <dbReference type="ARBA" id="ARBA00022989"/>
    </source>
</evidence>
<dbReference type="InterPro" id="IPR003838">
    <property type="entry name" value="ABC3_permease_C"/>
</dbReference>
<dbReference type="PANTHER" id="PTHR30287">
    <property type="entry name" value="MEMBRANE COMPONENT OF PREDICTED ABC SUPERFAMILY METABOLITE UPTAKE TRANSPORTER"/>
    <property type="match status" value="1"/>
</dbReference>
<feature type="transmembrane region" description="Helical" evidence="7">
    <location>
        <begin position="351"/>
        <end position="374"/>
    </location>
</feature>
<keyword evidence="3 7" id="KW-0812">Transmembrane</keyword>
<dbReference type="InterPro" id="IPR025857">
    <property type="entry name" value="MacB_PCD"/>
</dbReference>
<feature type="transmembrane region" description="Helical" evidence="7">
    <location>
        <begin position="436"/>
        <end position="459"/>
    </location>
</feature>
<keyword evidence="11" id="KW-1185">Reference proteome</keyword>
<organism evidence="10 11">
    <name type="scientific">Streptomonospora alba</name>
    <dbReference type="NCBI Taxonomy" id="183763"/>
    <lineage>
        <taxon>Bacteria</taxon>
        <taxon>Bacillati</taxon>
        <taxon>Actinomycetota</taxon>
        <taxon>Actinomycetes</taxon>
        <taxon>Streptosporangiales</taxon>
        <taxon>Nocardiopsidaceae</taxon>
        <taxon>Streptomonospora</taxon>
    </lineage>
</organism>
<feature type="domain" description="ABC3 transporter permease C-terminal" evidence="8">
    <location>
        <begin position="746"/>
        <end position="857"/>
    </location>
</feature>
<evidence type="ECO:0000256" key="1">
    <source>
        <dbReference type="ARBA" id="ARBA00004651"/>
    </source>
</evidence>
<feature type="transmembrane region" description="Helical" evidence="7">
    <location>
        <begin position="739"/>
        <end position="767"/>
    </location>
</feature>
<comment type="caution">
    <text evidence="10">The sequence shown here is derived from an EMBL/GenBank/DDBJ whole genome shotgun (WGS) entry which is preliminary data.</text>
</comment>
<protein>
    <recommendedName>
        <fullName evidence="12">ABC transporter permease</fullName>
    </recommendedName>
</protein>
<feature type="transmembrane region" description="Helical" evidence="7">
    <location>
        <begin position="255"/>
        <end position="278"/>
    </location>
</feature>
<reference evidence="11" key="1">
    <citation type="journal article" date="2015" name="Chem. Biol.">
        <title>Structure, bioactivity, and resistance mechanism of streptomonomicin, an unusual lasso Peptide from an understudied halophilic actinomycete.</title>
        <authorList>
            <person name="Metelev M."/>
            <person name="Tietz J.I."/>
            <person name="Melby J.O."/>
            <person name="Blair P.M."/>
            <person name="Zhu L."/>
            <person name="Livnat I."/>
            <person name="Severinov K."/>
            <person name="Mitchell D.A."/>
        </authorList>
    </citation>
    <scope>NUCLEOTIDE SEQUENCE [LARGE SCALE GENOMIC DNA]</scope>
    <source>
        <strain evidence="11">YIM 90003</strain>
    </source>
</reference>
<keyword evidence="4 7" id="KW-1133">Transmembrane helix</keyword>
<gene>
    <name evidence="10" type="ORF">LP52_03830</name>
</gene>
<evidence type="ECO:0000256" key="3">
    <source>
        <dbReference type="ARBA" id="ARBA00022692"/>
    </source>
</evidence>
<dbReference type="Pfam" id="PF12704">
    <property type="entry name" value="MacB_PCD"/>
    <property type="match status" value="1"/>
</dbReference>
<dbReference type="EMBL" id="JROO01000006">
    <property type="protein sequence ID" value="KII00070.1"/>
    <property type="molecule type" value="Genomic_DNA"/>
</dbReference>
<sequence>MLRTTLAGLRLHKGRFAATVLAVVLGVAFITATLVFTDSLDARFAAQAEGGADRVDTVVLPAEDAGSVPASALERVRALPEAAAATGTVRGDAVLLDRDGASLGQAPALALSSGGAVTRLPAAEGRLPAAPGEAALATTSAEAAGYGVGDSVSVVDDAGAEHTFTVTGLIDFGLDTAAAQRGAVAFTPSTARRITGAEGFGEIDVRAAEGVAPERLRTAVADALGAGAEVTTGAEFGRMKAEEAGVQSRTISVGLLLFAGVALLVAGTVVTNTFAVLVNRRLAETALLRCLGAARRQVFTGVVAEALVVGAVASALGALAGVGTAVGAVHVGAAVPHAAAVFGPGAEEPAAVVRPGAVLLGLGAGVAMTVAAALRPAWLATRTAPLAALRDAAAETVHTASARRGAWLRPAGAGAFAAASAAVTAAGLAAKPGAPAMAAVAGGGGLAFAALLSAAPWLVSAAVRAAAVPLRALGVPGRLAAGNARRAPRRTATAVVALAVGAGLITGYTVVSASVENTLAHLMAREMPADYALLPAGSEGAGGAVQGERRLPGGVASEVARRPAVEAVVGVRRGQARLGGGEGGEGGDAVRLNAYPGARLGVDLDARTPAGDLRDVAPGRASVSEDAAERLGLTVGDTVSLAVQQDAPAGSAGGPVRLQVAAVTAKQDFPNGLTLASTDFAALLPDRDRDDSLLVTGAESAEAQQVRTAVEEVAAAYPGVQVSSAAAQRDQFGRMFDGIFLVVAALLGVAVVIAVVGIANTLALSVLERSREFALLRALGLTRGQLRLTLAAEALLVAVLGTAVGAGLGAVFGLAAADAAMADMAPAVPAGRVSLLLTATILAGLLASVAPSRTAARVRVSALTADGGGAV</sequence>
<evidence type="ECO:0000256" key="7">
    <source>
        <dbReference type="SAM" id="Phobius"/>
    </source>
</evidence>
<evidence type="ECO:0000256" key="5">
    <source>
        <dbReference type="ARBA" id="ARBA00023136"/>
    </source>
</evidence>
<feature type="transmembrane region" description="Helical" evidence="7">
    <location>
        <begin position="411"/>
        <end position="430"/>
    </location>
</feature>
<dbReference type="STRING" id="183763.LP52_03830"/>
<dbReference type="GO" id="GO:0005886">
    <property type="term" value="C:plasma membrane"/>
    <property type="evidence" value="ECO:0007669"/>
    <property type="project" value="UniProtKB-SubCell"/>
</dbReference>
<evidence type="ECO:0000256" key="2">
    <source>
        <dbReference type="ARBA" id="ARBA00022475"/>
    </source>
</evidence>